<feature type="transmembrane region" description="Helical" evidence="1">
    <location>
        <begin position="175"/>
        <end position="193"/>
    </location>
</feature>
<dbReference type="InterPro" id="IPR004697">
    <property type="entry name" value="AbgT"/>
</dbReference>
<feature type="transmembrane region" description="Helical" evidence="1">
    <location>
        <begin position="273"/>
        <end position="290"/>
    </location>
</feature>
<dbReference type="PANTHER" id="PTHR30282">
    <property type="entry name" value="P-AMINOBENZOYL GLUTAMATE TRANSPORTER"/>
    <property type="match status" value="1"/>
</dbReference>
<dbReference type="GO" id="GO:1902604">
    <property type="term" value="P:p-aminobenzoyl-glutamate transmembrane transport"/>
    <property type="evidence" value="ECO:0007669"/>
    <property type="project" value="InterPro"/>
</dbReference>
<reference evidence="2" key="1">
    <citation type="submission" date="2020-01" db="EMBL/GenBank/DDBJ databases">
        <authorList>
            <person name="Rat A."/>
        </authorList>
    </citation>
    <scope>NUCLEOTIDE SEQUENCE</scope>
    <source>
        <strain evidence="2">LMG 31231</strain>
    </source>
</reference>
<dbReference type="Pfam" id="PF03806">
    <property type="entry name" value="ABG_transport"/>
    <property type="match status" value="1"/>
</dbReference>
<comment type="caution">
    <text evidence="2">The sequence shown here is derived from an EMBL/GenBank/DDBJ whole genome shotgun (WGS) entry which is preliminary data.</text>
</comment>
<gene>
    <name evidence="2" type="ORF">GXW76_16965</name>
</gene>
<proteinExistence type="predicted"/>
<dbReference type="Proteomes" id="UP001138751">
    <property type="component" value="Unassembled WGS sequence"/>
</dbReference>
<keyword evidence="1" id="KW-1133">Transmembrane helix</keyword>
<feature type="transmembrane region" description="Helical" evidence="1">
    <location>
        <begin position="218"/>
        <end position="239"/>
    </location>
</feature>
<feature type="transmembrane region" description="Helical" evidence="1">
    <location>
        <begin position="151"/>
        <end position="168"/>
    </location>
</feature>
<dbReference type="RefSeq" id="WP_211863290.1">
    <property type="nucleotide sequence ID" value="NZ_JAAEDM010000052.1"/>
</dbReference>
<organism evidence="2 3">
    <name type="scientific">Neoroseomonas soli</name>
    <dbReference type="NCBI Taxonomy" id="1081025"/>
    <lineage>
        <taxon>Bacteria</taxon>
        <taxon>Pseudomonadati</taxon>
        <taxon>Pseudomonadota</taxon>
        <taxon>Alphaproteobacteria</taxon>
        <taxon>Acetobacterales</taxon>
        <taxon>Acetobacteraceae</taxon>
        <taxon>Neoroseomonas</taxon>
    </lineage>
</organism>
<dbReference type="AlphaFoldDB" id="A0A9X9X0E5"/>
<feature type="transmembrane region" description="Helical" evidence="1">
    <location>
        <begin position="100"/>
        <end position="118"/>
    </location>
</feature>
<feature type="transmembrane region" description="Helical" evidence="1">
    <location>
        <begin position="481"/>
        <end position="505"/>
    </location>
</feature>
<name>A0A9X9X0E5_9PROT</name>
<dbReference type="GO" id="GO:0015558">
    <property type="term" value="F:secondary active p-aminobenzoyl-glutamate transmembrane transporter activity"/>
    <property type="evidence" value="ECO:0007669"/>
    <property type="project" value="InterPro"/>
</dbReference>
<accession>A0A9X9X0E5</accession>
<feature type="transmembrane region" description="Helical" evidence="1">
    <location>
        <begin position="310"/>
        <end position="331"/>
    </location>
</feature>
<reference evidence="2" key="2">
    <citation type="journal article" date="2021" name="Syst. Appl. Microbiol.">
        <title>Roseomonas hellenica sp. nov., isolated from roots of wild-growing Alkanna tinctoria.</title>
        <authorList>
            <person name="Rat A."/>
            <person name="Naranjo H.D."/>
            <person name="Lebbe L."/>
            <person name="Cnockaert M."/>
            <person name="Krigas N."/>
            <person name="Grigoriadou K."/>
            <person name="Maloupa E."/>
            <person name="Willems A."/>
        </authorList>
    </citation>
    <scope>NUCLEOTIDE SEQUENCE</scope>
    <source>
        <strain evidence="2">LMG 31231</strain>
    </source>
</reference>
<feature type="transmembrane region" description="Helical" evidence="1">
    <location>
        <begin position="32"/>
        <end position="56"/>
    </location>
</feature>
<feature type="transmembrane region" description="Helical" evidence="1">
    <location>
        <begin position="450"/>
        <end position="469"/>
    </location>
</feature>
<evidence type="ECO:0000313" key="3">
    <source>
        <dbReference type="Proteomes" id="UP001138751"/>
    </source>
</evidence>
<keyword evidence="1" id="KW-0472">Membrane</keyword>
<evidence type="ECO:0000313" key="2">
    <source>
        <dbReference type="EMBL" id="MBR0672874.1"/>
    </source>
</evidence>
<feature type="transmembrane region" description="Helical" evidence="1">
    <location>
        <begin position="394"/>
        <end position="412"/>
    </location>
</feature>
<sequence>MSEAPAAPKTAMQKILDTVERVGNRVPHPVMIFVYLIAIVIVLSAILAAFGAHVAYQAYNPATGDIEAMRTDARSLLTAAGIRFMFTGVVQNFMNFNAVGVIIVAMVGVGVAEEAGLVKALIRKLVIVAPAWALTYILTFVGIVSSIAADAGYLVLIPLAAAAFISVGRHPLAGLAVGFASVASAFLVNILIVPTDGILTEITNDAIRLVSPTLSIDLAANVWFSIASVAMLTVLIAVITERVIEPRLGAYTGDYEVPGENRLSEDEYRGLRYALYGLLAVVAFLCLLTLPPGAPLRHPETGAIIGNSPFMTSLIVSIALIFLVCGAAYGIGAKTMKGTNDVIAAIQKAIGALSGLILLLLVISQFIAFFNYSNMATLAAVSLAEVLQRANLDALWLLMGFVVVTFILDLIITGAIAKWAIFAPIFVPLLMQLGVSPEAVLAAYRVGDSPMNSITPLNAYFAMIVTFAIKYQKEAGIGTVIALMLPYVIWISIVWTVFLAGWHLLGLPWGI</sequence>
<protein>
    <submittedName>
        <fullName evidence="2">AbgT family transporter</fullName>
    </submittedName>
</protein>
<feature type="transmembrane region" description="Helical" evidence="1">
    <location>
        <begin position="125"/>
        <end position="145"/>
    </location>
</feature>
<keyword evidence="3" id="KW-1185">Reference proteome</keyword>
<dbReference type="EMBL" id="JAAEDM010000052">
    <property type="protein sequence ID" value="MBR0672874.1"/>
    <property type="molecule type" value="Genomic_DNA"/>
</dbReference>
<dbReference type="PANTHER" id="PTHR30282:SF0">
    <property type="entry name" value="P-AMINOBENZOYL-GLUTAMATE TRANSPORT PROTEIN"/>
    <property type="match status" value="1"/>
</dbReference>
<feature type="transmembrane region" description="Helical" evidence="1">
    <location>
        <begin position="419"/>
        <end position="444"/>
    </location>
</feature>
<keyword evidence="1" id="KW-0812">Transmembrane</keyword>
<evidence type="ECO:0000256" key="1">
    <source>
        <dbReference type="SAM" id="Phobius"/>
    </source>
</evidence>
<feature type="transmembrane region" description="Helical" evidence="1">
    <location>
        <begin position="352"/>
        <end position="374"/>
    </location>
</feature>